<dbReference type="InterPro" id="IPR058389">
    <property type="entry name" value="DUF8076"/>
</dbReference>
<comment type="caution">
    <text evidence="2">The sequence shown here is derived from an EMBL/GenBank/DDBJ whole genome shotgun (WGS) entry which is preliminary data.</text>
</comment>
<name>A0A429GXS0_9CREN</name>
<dbReference type="Pfam" id="PF26277">
    <property type="entry name" value="DUF8076"/>
    <property type="match status" value="1"/>
</dbReference>
<reference evidence="2 3" key="1">
    <citation type="submission" date="2018-10" db="EMBL/GenBank/DDBJ databases">
        <title>Co-occurring genomic capacity for anaerobic methane metabolism and dissimilatory sulfite reduction discovered in the Korarchaeota.</title>
        <authorList>
            <person name="Mckay L.J."/>
            <person name="Dlakic M."/>
            <person name="Fields M.W."/>
            <person name="Delmont T.O."/>
            <person name="Eren A.M."/>
            <person name="Jay Z.J."/>
            <person name="Klingelsmith K.B."/>
            <person name="Rusch D.B."/>
            <person name="Inskeep W.P."/>
        </authorList>
    </citation>
    <scope>NUCLEOTIDE SEQUENCE [LARGE SCALE GENOMIC DNA]</scope>
    <source>
        <strain evidence="2 3">MDKW</strain>
    </source>
</reference>
<dbReference type="AlphaFoldDB" id="A0A429GXS0"/>
<keyword evidence="3" id="KW-1185">Reference proteome</keyword>
<dbReference type="Proteomes" id="UP000277582">
    <property type="component" value="Unassembled WGS sequence"/>
</dbReference>
<evidence type="ECO:0000259" key="1">
    <source>
        <dbReference type="Pfam" id="PF26277"/>
    </source>
</evidence>
<evidence type="ECO:0000313" key="2">
    <source>
        <dbReference type="EMBL" id="RSN78703.1"/>
    </source>
</evidence>
<gene>
    <name evidence="2" type="ORF">D6D85_00590</name>
</gene>
<accession>A0A429GXS0</accession>
<feature type="domain" description="DUF8076" evidence="1">
    <location>
        <begin position="7"/>
        <end position="129"/>
    </location>
</feature>
<dbReference type="EMBL" id="RCOS01000011">
    <property type="protein sequence ID" value="RSN78703.1"/>
    <property type="molecule type" value="Genomic_DNA"/>
</dbReference>
<proteinExistence type="predicted"/>
<evidence type="ECO:0000313" key="3">
    <source>
        <dbReference type="Proteomes" id="UP000277582"/>
    </source>
</evidence>
<protein>
    <recommendedName>
        <fullName evidence="1">DUF8076 domain-containing protein</fullName>
    </recommendedName>
</protein>
<organism evidence="2 3">
    <name type="scientific">Candidatus Methanodesulfokora washburnensis</name>
    <dbReference type="NCBI Taxonomy" id="2478471"/>
    <lineage>
        <taxon>Archaea</taxon>
        <taxon>Thermoproteota</taxon>
        <taxon>Candidatus Korarchaeia</taxon>
        <taxon>Candidatus Korarchaeia incertae sedis</taxon>
        <taxon>Candidatus Methanodesulfokora</taxon>
    </lineage>
</organism>
<sequence>MKKLILMDVGYNLVERKLLGKGFEEIEEKISIIEFLRMLQRKQAIKPKISVIGFDEVLLSEGKISSYIRSILVRSTNILWNHIIQFPIDGELVLNQEPKIRYKHKEISLTPIFGNRLMPKAIGYFHSPFNI</sequence>